<evidence type="ECO:0000259" key="12">
    <source>
        <dbReference type="Pfam" id="PF13609"/>
    </source>
</evidence>
<feature type="chain" id="PRO_5025358562" evidence="11">
    <location>
        <begin position="40"/>
        <end position="394"/>
    </location>
</feature>
<evidence type="ECO:0000256" key="5">
    <source>
        <dbReference type="ARBA" id="ARBA00022692"/>
    </source>
</evidence>
<dbReference type="Pfam" id="PF13609">
    <property type="entry name" value="Porin_4"/>
    <property type="match status" value="1"/>
</dbReference>
<dbReference type="Proteomes" id="UP000501991">
    <property type="component" value="Chromosome"/>
</dbReference>
<keyword evidence="7" id="KW-0406">Ion transport</keyword>
<keyword evidence="14" id="KW-1185">Reference proteome</keyword>
<accession>A0A6C1B0N4</accession>
<dbReference type="GO" id="GO:0009279">
    <property type="term" value="C:cell outer membrane"/>
    <property type="evidence" value="ECO:0007669"/>
    <property type="project" value="UniProtKB-SubCell"/>
</dbReference>
<dbReference type="GO" id="GO:0046930">
    <property type="term" value="C:pore complex"/>
    <property type="evidence" value="ECO:0007669"/>
    <property type="project" value="UniProtKB-KW"/>
</dbReference>
<keyword evidence="10" id="KW-0998">Cell outer membrane</keyword>
<dbReference type="EMBL" id="CP048836">
    <property type="protein sequence ID" value="QID16933.1"/>
    <property type="molecule type" value="Genomic_DNA"/>
</dbReference>
<evidence type="ECO:0000256" key="6">
    <source>
        <dbReference type="ARBA" id="ARBA00022729"/>
    </source>
</evidence>
<reference evidence="13 14" key="1">
    <citation type="submission" date="2020-02" db="EMBL/GenBank/DDBJ databases">
        <title>Nitrogenibacter mangrovi gen. nov., sp. nov. isolated from mangrove sediment, a denitrifying betaproteobacterium.</title>
        <authorList>
            <person name="Liao H."/>
            <person name="Tian Y."/>
        </authorList>
    </citation>
    <scope>NUCLEOTIDE SEQUENCE [LARGE SCALE GENOMIC DNA]</scope>
    <source>
        <strain evidence="13 14">M9-3-2</strain>
    </source>
</reference>
<dbReference type="CDD" id="cd00342">
    <property type="entry name" value="gram_neg_porins"/>
    <property type="match status" value="1"/>
</dbReference>
<dbReference type="Gene3D" id="2.40.160.10">
    <property type="entry name" value="Porin"/>
    <property type="match status" value="1"/>
</dbReference>
<evidence type="ECO:0000313" key="14">
    <source>
        <dbReference type="Proteomes" id="UP000501991"/>
    </source>
</evidence>
<sequence length="394" mass="42128">MKNHQTSMKSGAFRGGRSRLAMGAAAALAMAMASSSALADKTIAEFDGTKISIFGIIDVGLLYQSKDGANGKSKFSMETSGLRQTVLGFKGERDMGDGITAFFNLESHFDTNNGQLHGSGDAAGASVPQWRRQANVGIKGDWGSLTFGRQYGPALLAHIGTEPRAFKEQFSNLYAWAYNQYAATAGAVGTERNTNNDVGIFFSNAIQYRNTVGPVNFGVLWAVGGQEGSMDNNSAVAAGATYTGPVTLSASYQIIKDQGTGNNNVKHWGLGAAKGFGDFTFKINYLRAKNETRTGMNVSDVSGLGVGADWHWAERQTATVAYYHNKDHENTNDETRNVVLSNDFAWRPDTTVYVQAAFVDAGDAATIKTSIVAAGIPAVGKKTWLLNTGINFNF</sequence>
<evidence type="ECO:0000256" key="3">
    <source>
        <dbReference type="ARBA" id="ARBA00022448"/>
    </source>
</evidence>
<evidence type="ECO:0000256" key="10">
    <source>
        <dbReference type="ARBA" id="ARBA00023237"/>
    </source>
</evidence>
<evidence type="ECO:0000256" key="9">
    <source>
        <dbReference type="ARBA" id="ARBA00023136"/>
    </source>
</evidence>
<evidence type="ECO:0000256" key="4">
    <source>
        <dbReference type="ARBA" id="ARBA00022452"/>
    </source>
</evidence>
<gene>
    <name evidence="13" type="ORF">G3580_04325</name>
</gene>
<keyword evidence="3" id="KW-0813">Transport</keyword>
<keyword evidence="9" id="KW-0472">Membrane</keyword>
<dbReference type="InterPro" id="IPR033900">
    <property type="entry name" value="Gram_neg_porin_domain"/>
</dbReference>
<keyword evidence="8" id="KW-0626">Porin</keyword>
<comment type="subcellular location">
    <subcellularLocation>
        <location evidence="1">Cell outer membrane</location>
        <topology evidence="1">Multi-pass membrane protein</topology>
    </subcellularLocation>
</comment>
<proteinExistence type="predicted"/>
<organism evidence="13 14">
    <name type="scientific">Nitrogeniibacter mangrovi</name>
    <dbReference type="NCBI Taxonomy" id="2016596"/>
    <lineage>
        <taxon>Bacteria</taxon>
        <taxon>Pseudomonadati</taxon>
        <taxon>Pseudomonadota</taxon>
        <taxon>Betaproteobacteria</taxon>
        <taxon>Rhodocyclales</taxon>
        <taxon>Zoogloeaceae</taxon>
        <taxon>Nitrogeniibacter</taxon>
    </lineage>
</organism>
<name>A0A6C1B0N4_9RHOO</name>
<keyword evidence="4" id="KW-1134">Transmembrane beta strand</keyword>
<dbReference type="AlphaFoldDB" id="A0A6C1B0N4"/>
<evidence type="ECO:0000256" key="8">
    <source>
        <dbReference type="ARBA" id="ARBA00023114"/>
    </source>
</evidence>
<dbReference type="GO" id="GO:0006811">
    <property type="term" value="P:monoatomic ion transport"/>
    <property type="evidence" value="ECO:0007669"/>
    <property type="project" value="UniProtKB-KW"/>
</dbReference>
<dbReference type="RefSeq" id="WP_217424599.1">
    <property type="nucleotide sequence ID" value="NZ_CP048836.1"/>
</dbReference>
<dbReference type="PANTHER" id="PTHR34501:SF9">
    <property type="entry name" value="MAJOR OUTER MEMBRANE PROTEIN P.IA"/>
    <property type="match status" value="1"/>
</dbReference>
<evidence type="ECO:0000256" key="11">
    <source>
        <dbReference type="SAM" id="SignalP"/>
    </source>
</evidence>
<feature type="domain" description="Porin" evidence="12">
    <location>
        <begin position="25"/>
        <end position="362"/>
    </location>
</feature>
<keyword evidence="6 11" id="KW-0732">Signal</keyword>
<dbReference type="GO" id="GO:0015288">
    <property type="term" value="F:porin activity"/>
    <property type="evidence" value="ECO:0007669"/>
    <property type="project" value="UniProtKB-KW"/>
</dbReference>
<dbReference type="KEGG" id="azq:G3580_04325"/>
<evidence type="ECO:0000256" key="7">
    <source>
        <dbReference type="ARBA" id="ARBA00023065"/>
    </source>
</evidence>
<evidence type="ECO:0000256" key="2">
    <source>
        <dbReference type="ARBA" id="ARBA00011233"/>
    </source>
</evidence>
<dbReference type="SUPFAM" id="SSF56935">
    <property type="entry name" value="Porins"/>
    <property type="match status" value="1"/>
</dbReference>
<comment type="subunit">
    <text evidence="2">Homotrimer.</text>
</comment>
<evidence type="ECO:0000256" key="1">
    <source>
        <dbReference type="ARBA" id="ARBA00004571"/>
    </source>
</evidence>
<dbReference type="InterPro" id="IPR050298">
    <property type="entry name" value="Gram-neg_bact_OMP"/>
</dbReference>
<protein>
    <submittedName>
        <fullName evidence="13">Porin</fullName>
    </submittedName>
</protein>
<evidence type="ECO:0000313" key="13">
    <source>
        <dbReference type="EMBL" id="QID16933.1"/>
    </source>
</evidence>
<dbReference type="PANTHER" id="PTHR34501">
    <property type="entry name" value="PROTEIN YDDL-RELATED"/>
    <property type="match status" value="1"/>
</dbReference>
<dbReference type="InterPro" id="IPR023614">
    <property type="entry name" value="Porin_dom_sf"/>
</dbReference>
<feature type="signal peptide" evidence="11">
    <location>
        <begin position="1"/>
        <end position="39"/>
    </location>
</feature>
<keyword evidence="5" id="KW-0812">Transmembrane</keyword>